<dbReference type="InterPro" id="IPR004136">
    <property type="entry name" value="NMO"/>
</dbReference>
<comment type="caution">
    <text evidence="6">The sequence shown here is derived from an EMBL/GenBank/DDBJ whole genome shotgun (WGS) entry which is preliminary data.</text>
</comment>
<protein>
    <recommendedName>
        <fullName evidence="2">Probable nitronate monooxygenase</fullName>
    </recommendedName>
</protein>
<dbReference type="InterPro" id="IPR013785">
    <property type="entry name" value="Aldolase_TIM"/>
</dbReference>
<dbReference type="AlphaFoldDB" id="A0A928KQI8"/>
<dbReference type="CDD" id="cd04730">
    <property type="entry name" value="NPD_like"/>
    <property type="match status" value="1"/>
</dbReference>
<dbReference type="Proteomes" id="UP000754750">
    <property type="component" value="Unassembled WGS sequence"/>
</dbReference>
<proteinExistence type="predicted"/>
<evidence type="ECO:0000256" key="2">
    <source>
        <dbReference type="ARBA" id="ARBA00013457"/>
    </source>
</evidence>
<keyword evidence="3" id="KW-0285">Flavoprotein</keyword>
<evidence type="ECO:0000256" key="1">
    <source>
        <dbReference type="ARBA" id="ARBA00003535"/>
    </source>
</evidence>
<gene>
    <name evidence="6" type="ORF">E7512_03990</name>
</gene>
<evidence type="ECO:0000256" key="4">
    <source>
        <dbReference type="ARBA" id="ARBA00022643"/>
    </source>
</evidence>
<keyword evidence="4" id="KW-0288">FMN</keyword>
<evidence type="ECO:0000313" key="7">
    <source>
        <dbReference type="Proteomes" id="UP000754750"/>
    </source>
</evidence>
<dbReference type="PANTHER" id="PTHR32332">
    <property type="entry name" value="2-NITROPROPANE DIOXYGENASE"/>
    <property type="match status" value="1"/>
</dbReference>
<dbReference type="GO" id="GO:0018580">
    <property type="term" value="F:nitronate monooxygenase activity"/>
    <property type="evidence" value="ECO:0007669"/>
    <property type="project" value="InterPro"/>
</dbReference>
<evidence type="ECO:0000256" key="3">
    <source>
        <dbReference type="ARBA" id="ARBA00022630"/>
    </source>
</evidence>
<evidence type="ECO:0000313" key="6">
    <source>
        <dbReference type="EMBL" id="MBE6832730.1"/>
    </source>
</evidence>
<dbReference type="Gene3D" id="3.20.20.70">
    <property type="entry name" value="Aldolase class I"/>
    <property type="match status" value="1"/>
</dbReference>
<comment type="function">
    <text evidence="1">Nitronate monooxygenase that uses molecular oxygen to catalyze the oxidative denitrification of alkyl nitronates. Acts on propionate 3-nitronate (P3N), the presumed physiological substrate. Probably functions in the detoxification of P3N, a metabolic poison produced by plants and fungi as a defense mechanism.</text>
</comment>
<reference evidence="6" key="1">
    <citation type="submission" date="2019-04" db="EMBL/GenBank/DDBJ databases">
        <title>Evolution of Biomass-Degrading Anaerobic Consortia Revealed by Metagenomics.</title>
        <authorList>
            <person name="Peng X."/>
        </authorList>
    </citation>
    <scope>NUCLEOTIDE SEQUENCE</scope>
    <source>
        <strain evidence="6">SIG551</strain>
    </source>
</reference>
<dbReference type="EMBL" id="SVNY01000002">
    <property type="protein sequence ID" value="MBE6832730.1"/>
    <property type="molecule type" value="Genomic_DNA"/>
</dbReference>
<dbReference type="Pfam" id="PF03060">
    <property type="entry name" value="NMO"/>
    <property type="match status" value="1"/>
</dbReference>
<organism evidence="6 7">
    <name type="scientific">Faecalispora sporosphaeroides</name>
    <dbReference type="NCBI Taxonomy" id="1549"/>
    <lineage>
        <taxon>Bacteria</taxon>
        <taxon>Bacillati</taxon>
        <taxon>Bacillota</taxon>
        <taxon>Clostridia</taxon>
        <taxon>Eubacteriales</taxon>
        <taxon>Oscillospiraceae</taxon>
        <taxon>Faecalispora</taxon>
    </lineage>
</organism>
<keyword evidence="5" id="KW-0560">Oxidoreductase</keyword>
<name>A0A928KQI8_9FIRM</name>
<keyword evidence="6" id="KW-0503">Monooxygenase</keyword>
<evidence type="ECO:0000256" key="5">
    <source>
        <dbReference type="ARBA" id="ARBA00023002"/>
    </source>
</evidence>
<dbReference type="SUPFAM" id="SSF51412">
    <property type="entry name" value="Inosine monophosphate dehydrogenase (IMPDH)"/>
    <property type="match status" value="1"/>
</dbReference>
<dbReference type="RefSeq" id="WP_020073363.1">
    <property type="nucleotide sequence ID" value="NZ_SVNY01000002.1"/>
</dbReference>
<accession>A0A928KQI8</accession>
<sequence length="355" mass="38495">MVLVKERPLLLPIIQGGMGIGVSLGNLAGHVAKHGAMGVISAANPGFAAPDFWKNAMRCNIAALKEQIQKAKRIAQGNGWVAINAMVATTHYEETIQATVEAGADAVISGAGLPSDLPAYVKGSQTAIAPIVSSGRAAHTICRLWDKRHRVCPDFIVIEGPMAGGHLGFHAEELENGTAQTPEQILPEVLAAIKPYEEKYQRRIPVFVAGGVYTAEDIARFLKLGAAGVQIGTRFIATEECDASERYKELLVAAKKEDICLIKSPVGMPGRALNSPLIQRLRRELRIPVQKCCDCLHPCSPATTPYCITKALSEAVRGNWEEGLFFCGSNAWRLDRILPVQKLLEELKQGWRDSQ</sequence>
<dbReference type="PANTHER" id="PTHR32332:SF18">
    <property type="entry name" value="2-NITROPROPANE DIOXYGENASE"/>
    <property type="match status" value="1"/>
</dbReference>